<dbReference type="Gene3D" id="3.40.50.300">
    <property type="entry name" value="P-loop containing nucleotide triphosphate hydrolases"/>
    <property type="match status" value="1"/>
</dbReference>
<evidence type="ECO:0000313" key="1">
    <source>
        <dbReference type="EMBL" id="BBH17106.1"/>
    </source>
</evidence>
<dbReference type="PANTHER" id="PTHR39206:SF1">
    <property type="entry name" value="SLL8004 PROTEIN"/>
    <property type="match status" value="1"/>
</dbReference>
<evidence type="ECO:0000313" key="2">
    <source>
        <dbReference type="Proteomes" id="UP000271573"/>
    </source>
</evidence>
<name>A0A3G9IFC1_9ACTN</name>
<dbReference type="InterPro" id="IPR027417">
    <property type="entry name" value="P-loop_NTPase"/>
</dbReference>
<dbReference type="OrthoDB" id="9791543at2"/>
<dbReference type="KEGG" id="nbe:Back2_13930"/>
<gene>
    <name evidence="1" type="ORF">Back2_13930</name>
</gene>
<accession>A0A3G9IFC1</accession>
<dbReference type="EMBL" id="AP019307">
    <property type="protein sequence ID" value="BBH17106.1"/>
    <property type="molecule type" value="Genomic_DNA"/>
</dbReference>
<organism evidence="1 2">
    <name type="scientific">Nocardioides baekrokdamisoli</name>
    <dbReference type="NCBI Taxonomy" id="1804624"/>
    <lineage>
        <taxon>Bacteria</taxon>
        <taxon>Bacillati</taxon>
        <taxon>Actinomycetota</taxon>
        <taxon>Actinomycetes</taxon>
        <taxon>Propionibacteriales</taxon>
        <taxon>Nocardioidaceae</taxon>
        <taxon>Nocardioides</taxon>
    </lineage>
</organism>
<dbReference type="Proteomes" id="UP000271573">
    <property type="component" value="Chromosome"/>
</dbReference>
<keyword evidence="2" id="KW-1185">Reference proteome</keyword>
<dbReference type="AlphaFoldDB" id="A0A3G9IFC1"/>
<dbReference type="SUPFAM" id="SSF52540">
    <property type="entry name" value="P-loop containing nucleoside triphosphate hydrolases"/>
    <property type="match status" value="1"/>
</dbReference>
<reference evidence="1 2" key="1">
    <citation type="submission" date="2018-11" db="EMBL/GenBank/DDBJ databases">
        <title>Complete genome sequence of Nocardioides baekrokdamisoli strain KCTC 39748.</title>
        <authorList>
            <person name="Kang S.W."/>
            <person name="Lee K.C."/>
            <person name="Kim K.K."/>
            <person name="Kim J.S."/>
            <person name="Kim D.S."/>
            <person name="Ko S.H."/>
            <person name="Yang S.H."/>
            <person name="Shin Y.K."/>
            <person name="Lee J.S."/>
        </authorList>
    </citation>
    <scope>NUCLEOTIDE SEQUENCE [LARGE SCALE GENOMIC DNA]</scope>
    <source>
        <strain evidence="1 2">KCTC 39748</strain>
    </source>
</reference>
<dbReference type="PANTHER" id="PTHR39206">
    <property type="entry name" value="SLL8004 PROTEIN"/>
    <property type="match status" value="1"/>
</dbReference>
<dbReference type="Pfam" id="PF13671">
    <property type="entry name" value="AAA_33"/>
    <property type="match status" value="1"/>
</dbReference>
<protein>
    <submittedName>
        <fullName evidence="1">ATPase</fullName>
    </submittedName>
</protein>
<sequence length="187" mass="20496">MPVLHLLVGSNGAGKTTYVNRVLSASGLPFINADNIAAQLWPEAQAEHAYEAARIAESQRRAMMAAGESFISETVCSHQSKVILVSDASALGYLVVLHVIMLPVDVTVQRVAERVIDGGHAVPETKIRERYERLWDLVAQAAKVADEAHFFDNARASRPYRPCATMVHGSLVGQPEWPRWAPQVLTD</sequence>
<proteinExistence type="predicted"/>
<dbReference type="RefSeq" id="WP_125568005.1">
    <property type="nucleotide sequence ID" value="NZ_AP019307.1"/>
</dbReference>